<proteinExistence type="predicted"/>
<dbReference type="Proteomes" id="UP000004682">
    <property type="component" value="Unassembled WGS sequence"/>
</dbReference>
<dbReference type="PANTHER" id="PTHR43664">
    <property type="entry name" value="MONOAMINE OXIDASE-RELATED"/>
    <property type="match status" value="1"/>
</dbReference>
<organism evidence="2 3">
    <name type="scientific">Burkholderia humptydooensis MSMB43</name>
    <dbReference type="NCBI Taxonomy" id="441157"/>
    <lineage>
        <taxon>Bacteria</taxon>
        <taxon>Pseudomonadati</taxon>
        <taxon>Pseudomonadota</taxon>
        <taxon>Betaproteobacteria</taxon>
        <taxon>Burkholderiales</taxon>
        <taxon>Burkholderiaceae</taxon>
        <taxon>Burkholderia</taxon>
        <taxon>pseudomallei group</taxon>
    </lineage>
</organism>
<dbReference type="InterPro" id="IPR048274">
    <property type="entry name" value="MC_hydratase"/>
</dbReference>
<dbReference type="EMBL" id="JH692066">
    <property type="protein sequence ID" value="EIP85731.1"/>
    <property type="molecule type" value="Genomic_DNA"/>
</dbReference>
<reference evidence="3" key="1">
    <citation type="journal article" date="2012" name="J. Bacteriol.">
        <title>Revised Genome Sequence of Burkholderia thailandensis MSMB43 with Improved Annotation.</title>
        <authorList>
            <person name="Zhuo Y."/>
            <person name="Liu L."/>
            <person name="Wang Q."/>
            <person name="Liu X."/>
            <person name="Ren B."/>
            <person name="Liu M."/>
            <person name="Ni P."/>
            <person name="Cheng Y.Q."/>
            <person name="Zhang L."/>
        </authorList>
    </citation>
    <scope>NUCLEOTIDE SEQUENCE [LARGE SCALE GENOMIC DNA]</scope>
    <source>
        <strain evidence="3">MSMB43</strain>
    </source>
</reference>
<sequence>MEAMAGVPLLVRERLGVKPTEAGHTLDAICRLVENGVGVSVEPESAARRCKRTMSIKTLELRDDWARRDGDTRSFFNKEASMSTTISAYRQIGDKRFREISGLYFEDFEPGNVYEHRPGRTITDVDNIWMTLLTMNTQQVHFDAEYAAKTEWKKLLVDSTFTLALLTGMSVRTVSAKVVANLGWDKVRASAPVFAGDTLYAESTVLSRRESKSRPTQGIVTVETKGVNQHGVVVMSFERTMLIYKRGHSPEADANY</sequence>
<keyword evidence="3" id="KW-1185">Reference proteome</keyword>
<dbReference type="PANTHER" id="PTHR43664:SF1">
    <property type="entry name" value="BETA-METHYLMALYL-COA DEHYDRATASE"/>
    <property type="match status" value="1"/>
</dbReference>
<dbReference type="InterPro" id="IPR052342">
    <property type="entry name" value="MCH/BMMD"/>
</dbReference>
<gene>
    <name evidence="2" type="ORF">A33K_17789</name>
</gene>
<dbReference type="InterPro" id="IPR029069">
    <property type="entry name" value="HotDog_dom_sf"/>
</dbReference>
<feature type="domain" description="HTH lysR-type" evidence="1">
    <location>
        <begin position="1"/>
        <end position="20"/>
    </location>
</feature>
<evidence type="ECO:0000259" key="1">
    <source>
        <dbReference type="PROSITE" id="PS50931"/>
    </source>
</evidence>
<name>A0ABN0G0W1_9BURK</name>
<dbReference type="NCBIfam" id="NF038241">
    <property type="entry name" value="RipB_Ich"/>
    <property type="match status" value="1"/>
</dbReference>
<dbReference type="InterPro" id="IPR000847">
    <property type="entry name" value="LysR_HTH_N"/>
</dbReference>
<dbReference type="Pfam" id="PF19315">
    <property type="entry name" value="MC_hydratase"/>
    <property type="match status" value="1"/>
</dbReference>
<evidence type="ECO:0000313" key="2">
    <source>
        <dbReference type="EMBL" id="EIP85731.1"/>
    </source>
</evidence>
<dbReference type="CDD" id="cd03451">
    <property type="entry name" value="FkbR2"/>
    <property type="match status" value="1"/>
</dbReference>
<dbReference type="PROSITE" id="PS50931">
    <property type="entry name" value="HTH_LYSR"/>
    <property type="match status" value="1"/>
</dbReference>
<dbReference type="SUPFAM" id="SSF54637">
    <property type="entry name" value="Thioesterase/thiol ester dehydrase-isomerase"/>
    <property type="match status" value="1"/>
</dbReference>
<evidence type="ECO:0000313" key="3">
    <source>
        <dbReference type="Proteomes" id="UP000004682"/>
    </source>
</evidence>
<protein>
    <submittedName>
        <fullName evidence="2">Acyl dehydratase</fullName>
    </submittedName>
</protein>
<dbReference type="Gene3D" id="3.10.129.10">
    <property type="entry name" value="Hotdog Thioesterase"/>
    <property type="match status" value="1"/>
</dbReference>
<accession>A0ABN0G0W1</accession>